<dbReference type="RefSeq" id="WP_179769630.1">
    <property type="nucleotide sequence ID" value="NZ_JACCFO010000001.1"/>
</dbReference>
<dbReference type="Proteomes" id="UP000575985">
    <property type="component" value="Unassembled WGS sequence"/>
</dbReference>
<reference evidence="1 2" key="1">
    <citation type="submission" date="2020-07" db="EMBL/GenBank/DDBJ databases">
        <title>Sequencing the genomes of 1000 actinobacteria strains.</title>
        <authorList>
            <person name="Klenk H.-P."/>
        </authorList>
    </citation>
    <scope>NUCLEOTIDE SEQUENCE [LARGE SCALE GENOMIC DNA]</scope>
    <source>
        <strain evidence="1 2">DSM 45927</strain>
    </source>
</reference>
<comment type="caution">
    <text evidence="1">The sequence shown here is derived from an EMBL/GenBank/DDBJ whole genome shotgun (WGS) entry which is preliminary data.</text>
</comment>
<evidence type="ECO:0000313" key="2">
    <source>
        <dbReference type="Proteomes" id="UP000575985"/>
    </source>
</evidence>
<protein>
    <submittedName>
        <fullName evidence="1">Uncharacterized protein</fullName>
    </submittedName>
</protein>
<gene>
    <name evidence="1" type="ORF">HNR12_004763</name>
</gene>
<proteinExistence type="predicted"/>
<dbReference type="AlphaFoldDB" id="A0A853BUN8"/>
<sequence length="76" mass="7972">MSDRTARVSPREIADFLAALRSRSTGDGVALLAWKSSLLDRIAQSTADPETHAVAEAARAELAAARSTDDVEAGGF</sequence>
<name>A0A853BUN8_9ACTN</name>
<keyword evidence="2" id="KW-1185">Reference proteome</keyword>
<evidence type="ECO:0000313" key="1">
    <source>
        <dbReference type="EMBL" id="NYI98486.1"/>
    </source>
</evidence>
<dbReference type="EMBL" id="JACCFO010000001">
    <property type="protein sequence ID" value="NYI98486.1"/>
    <property type="molecule type" value="Genomic_DNA"/>
</dbReference>
<accession>A0A853BUN8</accession>
<organism evidence="1 2">
    <name type="scientific">Streptomonospora nanhaiensis</name>
    <dbReference type="NCBI Taxonomy" id="1323731"/>
    <lineage>
        <taxon>Bacteria</taxon>
        <taxon>Bacillati</taxon>
        <taxon>Actinomycetota</taxon>
        <taxon>Actinomycetes</taxon>
        <taxon>Streptosporangiales</taxon>
        <taxon>Nocardiopsidaceae</taxon>
        <taxon>Streptomonospora</taxon>
    </lineage>
</organism>